<comment type="caution">
    <text evidence="1">The sequence shown here is derived from an EMBL/GenBank/DDBJ whole genome shotgun (WGS) entry which is preliminary data.</text>
</comment>
<dbReference type="SUPFAM" id="SSF144064">
    <property type="entry name" value="Heme iron utilization protein-like"/>
    <property type="match status" value="1"/>
</dbReference>
<reference evidence="2" key="1">
    <citation type="journal article" date="2019" name="Int. J. Syst. Evol. Microbiol.">
        <title>The Global Catalogue of Microorganisms (GCM) 10K type strain sequencing project: providing services to taxonomists for standard genome sequencing and annotation.</title>
        <authorList>
            <consortium name="The Broad Institute Genomics Platform"/>
            <consortium name="The Broad Institute Genome Sequencing Center for Infectious Disease"/>
            <person name="Wu L."/>
            <person name="Ma J."/>
        </authorList>
    </citation>
    <scope>NUCLEOTIDE SEQUENCE [LARGE SCALE GENOMIC DNA]</scope>
    <source>
        <strain evidence="2">KCTC 52366</strain>
    </source>
</reference>
<dbReference type="InterPro" id="IPR053733">
    <property type="entry name" value="Heme_Transport_Util_sf"/>
</dbReference>
<dbReference type="InterPro" id="IPR002195">
    <property type="entry name" value="Dihydroorotase_CS"/>
</dbReference>
<name>A0ABV7GNK2_9RHOB</name>
<proteinExistence type="predicted"/>
<sequence>MTDIEKGRWALGGATPADILGRLPHMQRVMAVLKGNGATHERIGAVGTVKADGDRIALGGAVHTARIDAARLAGVTLDTSSEMGGQVYPSLDFTDAEGASVLRIVGMDGADAVVGALDGLTRQAVDAVPRTRPAGDAPKDFSDDPGLVLLERLRDKGTAVTIRAAHPGCEQSWHGRIETVKPGMGFANVMTPDFHLHLRAGTVSGWREDGDRFVALGPDTVETGLVIERVAAE</sequence>
<evidence type="ECO:0000313" key="2">
    <source>
        <dbReference type="Proteomes" id="UP001595632"/>
    </source>
</evidence>
<keyword evidence="2" id="KW-1185">Reference proteome</keyword>
<dbReference type="EMBL" id="JBHRTB010000010">
    <property type="protein sequence ID" value="MFC3141876.1"/>
    <property type="molecule type" value="Genomic_DNA"/>
</dbReference>
<evidence type="ECO:0000313" key="1">
    <source>
        <dbReference type="EMBL" id="MFC3141876.1"/>
    </source>
</evidence>
<dbReference type="RefSeq" id="WP_275631875.1">
    <property type="nucleotide sequence ID" value="NZ_JARGYD010000002.1"/>
</dbReference>
<accession>A0ABV7GNK2</accession>
<protein>
    <submittedName>
        <fullName evidence="1">Uncharacterized protein</fullName>
    </submittedName>
</protein>
<organism evidence="1 2">
    <name type="scientific">Psychromarinibacter halotolerans</name>
    <dbReference type="NCBI Taxonomy" id="1775175"/>
    <lineage>
        <taxon>Bacteria</taxon>
        <taxon>Pseudomonadati</taxon>
        <taxon>Pseudomonadota</taxon>
        <taxon>Alphaproteobacteria</taxon>
        <taxon>Rhodobacterales</taxon>
        <taxon>Paracoccaceae</taxon>
        <taxon>Psychromarinibacter</taxon>
    </lineage>
</organism>
<dbReference type="PROSITE" id="PS00482">
    <property type="entry name" value="DIHYDROOROTASE_1"/>
    <property type="match status" value="1"/>
</dbReference>
<dbReference type="Proteomes" id="UP001595632">
    <property type="component" value="Unassembled WGS sequence"/>
</dbReference>
<dbReference type="Gene3D" id="3.40.1570.10">
    <property type="entry name" value="HemS/ChuS/ChuX like domains"/>
    <property type="match status" value="2"/>
</dbReference>
<gene>
    <name evidence="1" type="ORF">ACFOGP_04110</name>
</gene>